<dbReference type="SUPFAM" id="SSF47954">
    <property type="entry name" value="Cyclin-like"/>
    <property type="match status" value="2"/>
</dbReference>
<feature type="region of interest" description="Disordered" evidence="2">
    <location>
        <begin position="168"/>
        <end position="190"/>
    </location>
</feature>
<dbReference type="Pfam" id="PF16899">
    <property type="entry name" value="Cyclin_C_2"/>
    <property type="match status" value="1"/>
</dbReference>
<feature type="compositionally biased region" description="Polar residues" evidence="2">
    <location>
        <begin position="342"/>
        <end position="353"/>
    </location>
</feature>
<proteinExistence type="predicted"/>
<dbReference type="PANTHER" id="PTHR10026">
    <property type="entry name" value="CYCLIN"/>
    <property type="match status" value="1"/>
</dbReference>
<evidence type="ECO:0000256" key="2">
    <source>
        <dbReference type="SAM" id="MobiDB-lite"/>
    </source>
</evidence>
<evidence type="ECO:0000259" key="3">
    <source>
        <dbReference type="Pfam" id="PF16899"/>
    </source>
</evidence>
<keyword evidence="5" id="KW-1185">Reference proteome</keyword>
<accession>A0AAF0FEX2</accession>
<dbReference type="GO" id="GO:0016538">
    <property type="term" value="F:cyclin-dependent protein serine/threonine kinase regulator activity"/>
    <property type="evidence" value="ECO:0007669"/>
    <property type="project" value="InterPro"/>
</dbReference>
<dbReference type="EMBL" id="CP118380">
    <property type="protein sequence ID" value="WFD44831.1"/>
    <property type="molecule type" value="Genomic_DNA"/>
</dbReference>
<dbReference type="Proteomes" id="UP001214628">
    <property type="component" value="Chromosome 6"/>
</dbReference>
<feature type="compositionally biased region" description="Low complexity" evidence="2">
    <location>
        <begin position="176"/>
        <end position="190"/>
    </location>
</feature>
<evidence type="ECO:0000256" key="1">
    <source>
        <dbReference type="ARBA" id="ARBA00023127"/>
    </source>
</evidence>
<dbReference type="CDD" id="cd20524">
    <property type="entry name" value="CYCLIN_CCNH_rpt1"/>
    <property type="match status" value="1"/>
</dbReference>
<gene>
    <name evidence="4" type="ORF">MPSI1_003502</name>
</gene>
<dbReference type="GO" id="GO:0006357">
    <property type="term" value="P:regulation of transcription by RNA polymerase II"/>
    <property type="evidence" value="ECO:0007669"/>
    <property type="project" value="InterPro"/>
</dbReference>
<sequence length="451" mass="50206">MQQEASSVQGSWSVQTAPLPLIDPASDAAKVLVPPYGPRPNFLQSSQARHWMFSPEELDKMRRETHERARASLDACNGNSAKKPIKMLSLEDELAIIRFYLLRIGRLVRAFHLPSLVESTAMTFMKRFYLQNSCMQFHPKLIIIYLASKAENYPLSLSHFCAQVKEGGSGKQNTNASSPAAAGPSESHSSAARGDVSEAIIKDLEFGMVQSLNFELGVHGAHRALYGLILDFQTLEHTISREDLMIYAAAVQSFLQAARLTDAEFTYASPHIALAACYMCEVQGKSGIVSGKELVEKWIQSKYKIAAQVQLQQCNERQVWRKKKESLNESHASASTKKEQEPSSASSNPSFDYTESDLKTHGNLLPYTDLINILHTISTQILQLAPNTPASGPLKPDVDLEQARKIDLVLRECLALYESSEWSLSRKRSQENDDNQSKRQRTSGAIDSDED</sequence>
<dbReference type="Gene3D" id="1.10.472.10">
    <property type="entry name" value="Cyclin-like"/>
    <property type="match status" value="1"/>
</dbReference>
<dbReference type="InterPro" id="IPR031658">
    <property type="entry name" value="Cyclin_C_2"/>
</dbReference>
<dbReference type="AlphaFoldDB" id="A0AAF0FEX2"/>
<keyword evidence="1" id="KW-0195">Cyclin</keyword>
<protein>
    <recommendedName>
        <fullName evidence="3">Cyclin C-terminal domain-containing protein</fullName>
    </recommendedName>
</protein>
<reference evidence="4" key="1">
    <citation type="submission" date="2023-02" db="EMBL/GenBank/DDBJ databases">
        <title>Mating type loci evolution in Malassezia.</title>
        <authorList>
            <person name="Coelho M.A."/>
        </authorList>
    </citation>
    <scope>NUCLEOTIDE SEQUENCE</scope>
    <source>
        <strain evidence="4">CBS 14136</strain>
    </source>
</reference>
<feature type="region of interest" description="Disordered" evidence="2">
    <location>
        <begin position="421"/>
        <end position="451"/>
    </location>
</feature>
<name>A0AAF0FEX2_9BASI</name>
<dbReference type="InterPro" id="IPR043198">
    <property type="entry name" value="Cyclin/Ssn8"/>
</dbReference>
<feature type="region of interest" description="Disordered" evidence="2">
    <location>
        <begin position="325"/>
        <end position="353"/>
    </location>
</feature>
<evidence type="ECO:0000313" key="5">
    <source>
        <dbReference type="Proteomes" id="UP001214628"/>
    </source>
</evidence>
<feature type="domain" description="Cyclin C-terminal" evidence="3">
    <location>
        <begin position="221"/>
        <end position="304"/>
    </location>
</feature>
<organism evidence="4 5">
    <name type="scientific">Malassezia psittaci</name>
    <dbReference type="NCBI Taxonomy" id="1821823"/>
    <lineage>
        <taxon>Eukaryota</taxon>
        <taxon>Fungi</taxon>
        <taxon>Dikarya</taxon>
        <taxon>Basidiomycota</taxon>
        <taxon>Ustilaginomycotina</taxon>
        <taxon>Malasseziomycetes</taxon>
        <taxon>Malasseziales</taxon>
        <taxon>Malasseziaceae</taxon>
        <taxon>Malassezia</taxon>
    </lineage>
</organism>
<dbReference type="InterPro" id="IPR036915">
    <property type="entry name" value="Cyclin-like_sf"/>
</dbReference>
<feature type="compositionally biased region" description="Basic and acidic residues" evidence="2">
    <location>
        <begin position="428"/>
        <end position="437"/>
    </location>
</feature>
<evidence type="ECO:0000313" key="4">
    <source>
        <dbReference type="EMBL" id="WFD44831.1"/>
    </source>
</evidence>